<gene>
    <name evidence="1" type="ORF">CDAR_289061</name>
</gene>
<name>A0AAV4PEF8_9ARAC</name>
<comment type="caution">
    <text evidence="1">The sequence shown here is derived from an EMBL/GenBank/DDBJ whole genome shotgun (WGS) entry which is preliminary data.</text>
</comment>
<evidence type="ECO:0000313" key="1">
    <source>
        <dbReference type="EMBL" id="GIX95792.1"/>
    </source>
</evidence>
<dbReference type="EMBL" id="BPLQ01002817">
    <property type="protein sequence ID" value="GIX95792.1"/>
    <property type="molecule type" value="Genomic_DNA"/>
</dbReference>
<evidence type="ECO:0000313" key="2">
    <source>
        <dbReference type="Proteomes" id="UP001054837"/>
    </source>
</evidence>
<dbReference type="AlphaFoldDB" id="A0AAV4PEF8"/>
<dbReference type="Proteomes" id="UP001054837">
    <property type="component" value="Unassembled WGS sequence"/>
</dbReference>
<keyword evidence="2" id="KW-1185">Reference proteome</keyword>
<accession>A0AAV4PEF8</accession>
<protein>
    <submittedName>
        <fullName evidence="1">Uncharacterized protein</fullName>
    </submittedName>
</protein>
<proteinExistence type="predicted"/>
<sequence>MNGRIGMRPPNSFVWEFSGKKKSRETAKGWKIGREVSEMYCSSVIDGCWVWVLGVPLTRSICLGYRSQSVRRCSNLEFPLSYLAYLTQHLVISRQGK</sequence>
<organism evidence="1 2">
    <name type="scientific">Caerostris darwini</name>
    <dbReference type="NCBI Taxonomy" id="1538125"/>
    <lineage>
        <taxon>Eukaryota</taxon>
        <taxon>Metazoa</taxon>
        <taxon>Ecdysozoa</taxon>
        <taxon>Arthropoda</taxon>
        <taxon>Chelicerata</taxon>
        <taxon>Arachnida</taxon>
        <taxon>Araneae</taxon>
        <taxon>Araneomorphae</taxon>
        <taxon>Entelegynae</taxon>
        <taxon>Araneoidea</taxon>
        <taxon>Araneidae</taxon>
        <taxon>Caerostris</taxon>
    </lineage>
</organism>
<reference evidence="1 2" key="1">
    <citation type="submission" date="2021-06" db="EMBL/GenBank/DDBJ databases">
        <title>Caerostris darwini draft genome.</title>
        <authorList>
            <person name="Kono N."/>
            <person name="Arakawa K."/>
        </authorList>
    </citation>
    <scope>NUCLEOTIDE SEQUENCE [LARGE SCALE GENOMIC DNA]</scope>
</reference>